<dbReference type="EMBL" id="JBHUDB010000001">
    <property type="protein sequence ID" value="MFD1569579.1"/>
    <property type="molecule type" value="Genomic_DNA"/>
</dbReference>
<comment type="caution">
    <text evidence="8">The sequence shown here is derived from an EMBL/GenBank/DDBJ whole genome shotgun (WGS) entry which is preliminary data.</text>
</comment>
<accession>A0ABD6BWY3</accession>
<dbReference type="PANTHER" id="PTHR35330:SF1">
    <property type="entry name" value="SIROHEME BIOSYNTHESIS PROTEIN MET8"/>
    <property type="match status" value="1"/>
</dbReference>
<dbReference type="PANTHER" id="PTHR35330">
    <property type="entry name" value="SIROHEME BIOSYNTHESIS PROTEIN MET8"/>
    <property type="match status" value="1"/>
</dbReference>
<evidence type="ECO:0000256" key="5">
    <source>
        <dbReference type="ARBA" id="ARBA00023244"/>
    </source>
</evidence>
<sequence>MIPLYHDFTDETVLVVGGGAVGARKASRFADEARIVAVSPAFDDRLLELAADDNGGGRSGVDLVRAAPDADAVGDWIDRVAPALVVAATDDAAVNAAIEAAAGERGIMVNRTDVSAGPESDGRDANSVIVPATVDDGSVRVALSTGGASPALAKALRERIETEIEGAGAMASLSGQLRAELKARGIAPERRREAIRRVVRSDGVWKALQKGRSYGREEADSVIEEVLTR</sequence>
<dbReference type="InterPro" id="IPR006367">
    <property type="entry name" value="Sirohaem_synthase_N"/>
</dbReference>
<dbReference type="Gene3D" id="3.30.160.110">
    <property type="entry name" value="Siroheme synthase, domain 2"/>
    <property type="match status" value="1"/>
</dbReference>
<dbReference type="SUPFAM" id="SSF51735">
    <property type="entry name" value="NAD(P)-binding Rossmann-fold domains"/>
    <property type="match status" value="1"/>
</dbReference>
<dbReference type="Pfam" id="PF13241">
    <property type="entry name" value="NAD_binding_7"/>
    <property type="match status" value="1"/>
</dbReference>
<evidence type="ECO:0000259" key="7">
    <source>
        <dbReference type="Pfam" id="PF14824"/>
    </source>
</evidence>
<dbReference type="Gene3D" id="3.40.50.720">
    <property type="entry name" value="NAD(P)-binding Rossmann-like Domain"/>
    <property type="match status" value="1"/>
</dbReference>
<name>A0ABD6BWY3_9EURY</name>
<dbReference type="InterPro" id="IPR028161">
    <property type="entry name" value="Met8-like"/>
</dbReference>
<dbReference type="GO" id="GO:0043115">
    <property type="term" value="F:precorrin-2 dehydrogenase activity"/>
    <property type="evidence" value="ECO:0007669"/>
    <property type="project" value="UniProtKB-EC"/>
</dbReference>
<dbReference type="Pfam" id="PF14824">
    <property type="entry name" value="Sirohm_synth_M"/>
    <property type="match status" value="1"/>
</dbReference>
<proteinExistence type="predicted"/>
<dbReference type="InterPro" id="IPR028281">
    <property type="entry name" value="Sirohaem_synthase_central"/>
</dbReference>
<evidence type="ECO:0000256" key="6">
    <source>
        <dbReference type="ARBA" id="ARBA00047561"/>
    </source>
</evidence>
<keyword evidence="5" id="KW-0627">Porphyrin biosynthesis</keyword>
<evidence type="ECO:0000256" key="4">
    <source>
        <dbReference type="ARBA" id="ARBA00023027"/>
    </source>
</evidence>
<dbReference type="InterPro" id="IPR036291">
    <property type="entry name" value="NAD(P)-bd_dom_sf"/>
</dbReference>
<dbReference type="AlphaFoldDB" id="A0ABD6BWY3"/>
<comment type="catalytic activity">
    <reaction evidence="6">
        <text>precorrin-2 + NAD(+) = sirohydrochlorin + NADH + 2 H(+)</text>
        <dbReference type="Rhea" id="RHEA:15613"/>
        <dbReference type="ChEBI" id="CHEBI:15378"/>
        <dbReference type="ChEBI" id="CHEBI:57540"/>
        <dbReference type="ChEBI" id="CHEBI:57945"/>
        <dbReference type="ChEBI" id="CHEBI:58351"/>
        <dbReference type="ChEBI" id="CHEBI:58827"/>
        <dbReference type="EC" id="1.3.1.76"/>
    </reaction>
</comment>
<keyword evidence="4" id="KW-0520">NAD</keyword>
<keyword evidence="9" id="KW-1185">Reference proteome</keyword>
<evidence type="ECO:0000256" key="1">
    <source>
        <dbReference type="ARBA" id="ARBA00005010"/>
    </source>
</evidence>
<dbReference type="Proteomes" id="UP001597185">
    <property type="component" value="Unassembled WGS sequence"/>
</dbReference>
<organism evidence="8 9">
    <name type="scientific">Halorubrum laminariae</name>
    <dbReference type="NCBI Taxonomy" id="1433523"/>
    <lineage>
        <taxon>Archaea</taxon>
        <taxon>Methanobacteriati</taxon>
        <taxon>Methanobacteriota</taxon>
        <taxon>Stenosarchaea group</taxon>
        <taxon>Halobacteria</taxon>
        <taxon>Halobacteriales</taxon>
        <taxon>Haloferacaceae</taxon>
        <taxon>Halorubrum</taxon>
    </lineage>
</organism>
<dbReference type="EC" id="1.3.1.76" evidence="2"/>
<dbReference type="NCBIfam" id="TIGR01470">
    <property type="entry name" value="cysG_Nterm"/>
    <property type="match status" value="1"/>
</dbReference>
<keyword evidence="3" id="KW-0560">Oxidoreductase</keyword>
<evidence type="ECO:0000256" key="2">
    <source>
        <dbReference type="ARBA" id="ARBA00012400"/>
    </source>
</evidence>
<reference evidence="8 9" key="1">
    <citation type="journal article" date="2019" name="Int. J. Syst. Evol. Microbiol.">
        <title>The Global Catalogue of Microorganisms (GCM) 10K type strain sequencing project: providing services to taxonomists for standard genome sequencing and annotation.</title>
        <authorList>
            <consortium name="The Broad Institute Genomics Platform"/>
            <consortium name="The Broad Institute Genome Sequencing Center for Infectious Disease"/>
            <person name="Wu L."/>
            <person name="Ma J."/>
        </authorList>
    </citation>
    <scope>NUCLEOTIDE SEQUENCE [LARGE SCALE GENOMIC DNA]</scope>
    <source>
        <strain evidence="8 9">CGMCC 1.12689</strain>
    </source>
</reference>
<evidence type="ECO:0000313" key="8">
    <source>
        <dbReference type="EMBL" id="MFD1569579.1"/>
    </source>
</evidence>
<gene>
    <name evidence="8" type="ORF">ACFR9T_03075</name>
</gene>
<evidence type="ECO:0000313" key="9">
    <source>
        <dbReference type="Proteomes" id="UP001597185"/>
    </source>
</evidence>
<comment type="pathway">
    <text evidence="1">Porphyrin-containing compound metabolism; siroheme biosynthesis; sirohydrochlorin from precorrin-2: step 1/1.</text>
</comment>
<dbReference type="SUPFAM" id="SSF75615">
    <property type="entry name" value="Siroheme synthase middle domains-like"/>
    <property type="match status" value="1"/>
</dbReference>
<dbReference type="RefSeq" id="WP_256417400.1">
    <property type="nucleotide sequence ID" value="NZ_JANHDL010000002.1"/>
</dbReference>
<dbReference type="GO" id="GO:0006779">
    <property type="term" value="P:porphyrin-containing compound biosynthetic process"/>
    <property type="evidence" value="ECO:0007669"/>
    <property type="project" value="UniProtKB-KW"/>
</dbReference>
<protein>
    <recommendedName>
        <fullName evidence="2">precorrin-2 dehydrogenase</fullName>
        <ecNumber evidence="2">1.3.1.76</ecNumber>
    </recommendedName>
</protein>
<feature type="domain" description="Siroheme synthase central" evidence="7">
    <location>
        <begin position="136"/>
        <end position="161"/>
    </location>
</feature>
<evidence type="ECO:0000256" key="3">
    <source>
        <dbReference type="ARBA" id="ARBA00023002"/>
    </source>
</evidence>